<organism evidence="2 3">
    <name type="scientific">Planoprotostelium fungivorum</name>
    <dbReference type="NCBI Taxonomy" id="1890364"/>
    <lineage>
        <taxon>Eukaryota</taxon>
        <taxon>Amoebozoa</taxon>
        <taxon>Evosea</taxon>
        <taxon>Variosea</taxon>
        <taxon>Cavosteliida</taxon>
        <taxon>Cavosteliaceae</taxon>
        <taxon>Planoprotostelium</taxon>
    </lineage>
</organism>
<dbReference type="EMBL" id="MDYQ01000001">
    <property type="protein sequence ID" value="PRP89774.1"/>
    <property type="molecule type" value="Genomic_DNA"/>
</dbReference>
<dbReference type="Proteomes" id="UP000241769">
    <property type="component" value="Unassembled WGS sequence"/>
</dbReference>
<evidence type="ECO:0000256" key="1">
    <source>
        <dbReference type="SAM" id="MobiDB-lite"/>
    </source>
</evidence>
<gene>
    <name evidence="2" type="ORF">PROFUN_00116</name>
</gene>
<comment type="caution">
    <text evidence="2">The sequence shown here is derived from an EMBL/GenBank/DDBJ whole genome shotgun (WGS) entry which is preliminary data.</text>
</comment>
<sequence length="58" mass="6290">MLSVLSNGVLKVEGRTIGAQLDPTLPHLEEPSPVVSPTNDKRGKTHEKLPTIEEEEGD</sequence>
<keyword evidence="3" id="KW-1185">Reference proteome</keyword>
<feature type="region of interest" description="Disordered" evidence="1">
    <location>
        <begin position="21"/>
        <end position="58"/>
    </location>
</feature>
<reference evidence="2 3" key="1">
    <citation type="journal article" date="2018" name="Genome Biol. Evol.">
        <title>Multiple Roots of Fruiting Body Formation in Amoebozoa.</title>
        <authorList>
            <person name="Hillmann F."/>
            <person name="Forbes G."/>
            <person name="Novohradska S."/>
            <person name="Ferling I."/>
            <person name="Riege K."/>
            <person name="Groth M."/>
            <person name="Westermann M."/>
            <person name="Marz M."/>
            <person name="Spaller T."/>
            <person name="Winckler T."/>
            <person name="Schaap P."/>
            <person name="Glockner G."/>
        </authorList>
    </citation>
    <scope>NUCLEOTIDE SEQUENCE [LARGE SCALE GENOMIC DNA]</scope>
    <source>
        <strain evidence="2 3">Jena</strain>
    </source>
</reference>
<proteinExistence type="predicted"/>
<name>A0A2P6P0P9_9EUKA</name>
<accession>A0A2P6P0P9</accession>
<evidence type="ECO:0000313" key="3">
    <source>
        <dbReference type="Proteomes" id="UP000241769"/>
    </source>
</evidence>
<protein>
    <submittedName>
        <fullName evidence="2">Uncharacterized protein</fullName>
    </submittedName>
</protein>
<dbReference type="InParanoid" id="A0A2P6P0P9"/>
<feature type="compositionally biased region" description="Basic and acidic residues" evidence="1">
    <location>
        <begin position="39"/>
        <end position="51"/>
    </location>
</feature>
<evidence type="ECO:0000313" key="2">
    <source>
        <dbReference type="EMBL" id="PRP89774.1"/>
    </source>
</evidence>
<dbReference type="AlphaFoldDB" id="A0A2P6P0P9"/>